<name>A0A6J4S0H3_9ACTN</name>
<feature type="region of interest" description="Disordered" evidence="1">
    <location>
        <begin position="1"/>
        <end position="68"/>
    </location>
</feature>
<feature type="compositionally biased region" description="Pro residues" evidence="1">
    <location>
        <begin position="55"/>
        <end position="67"/>
    </location>
</feature>
<feature type="compositionally biased region" description="Low complexity" evidence="1">
    <location>
        <begin position="26"/>
        <end position="52"/>
    </location>
</feature>
<sequence length="93" mass="9619">MRRERSSAFEGKASGSPREAAGYSFLVPASARRASRPSSVSSPGSRALGTRTPRPKPPSSPTAPPHLPAISAAFFRAPGLSANRCAISSGGRR</sequence>
<evidence type="ECO:0000313" key="2">
    <source>
        <dbReference type="EMBL" id="CAA9483223.1"/>
    </source>
</evidence>
<dbReference type="EMBL" id="CADCVO010000202">
    <property type="protein sequence ID" value="CAA9483223.1"/>
    <property type="molecule type" value="Genomic_DNA"/>
</dbReference>
<dbReference type="AlphaFoldDB" id="A0A6J4S0H3"/>
<gene>
    <name evidence="2" type="ORF">AVDCRST_MAG13-1295</name>
</gene>
<proteinExistence type="predicted"/>
<organism evidence="2">
    <name type="scientific">uncultured Solirubrobacteraceae bacterium</name>
    <dbReference type="NCBI Taxonomy" id="1162706"/>
    <lineage>
        <taxon>Bacteria</taxon>
        <taxon>Bacillati</taxon>
        <taxon>Actinomycetota</taxon>
        <taxon>Thermoleophilia</taxon>
        <taxon>Solirubrobacterales</taxon>
        <taxon>Solirubrobacteraceae</taxon>
        <taxon>environmental samples</taxon>
    </lineage>
</organism>
<evidence type="ECO:0000256" key="1">
    <source>
        <dbReference type="SAM" id="MobiDB-lite"/>
    </source>
</evidence>
<reference evidence="2" key="1">
    <citation type="submission" date="2020-02" db="EMBL/GenBank/DDBJ databases">
        <authorList>
            <person name="Meier V. D."/>
        </authorList>
    </citation>
    <scope>NUCLEOTIDE SEQUENCE</scope>
    <source>
        <strain evidence="2">AVDCRST_MAG13</strain>
    </source>
</reference>
<protein>
    <submittedName>
        <fullName evidence="2">Uncharacterized protein</fullName>
    </submittedName>
</protein>
<accession>A0A6J4S0H3</accession>